<evidence type="ECO:0000313" key="1">
    <source>
        <dbReference type="EMBL" id="KAK2949879.1"/>
    </source>
</evidence>
<keyword evidence="2" id="KW-1185">Reference proteome</keyword>
<sequence length="91" mass="10156">MDKKMKLFPARGPFVDHLSYLHSTVYPHLFRHSLANRTCNDATTLQDAIFANVFFVLKHVVNAILCALFTLDPGTQQPIIAHAVSRGHIVG</sequence>
<dbReference type="Proteomes" id="UP001281761">
    <property type="component" value="Unassembled WGS sequence"/>
</dbReference>
<dbReference type="EMBL" id="JARBJD010000147">
    <property type="protein sequence ID" value="KAK2949879.1"/>
    <property type="molecule type" value="Genomic_DNA"/>
</dbReference>
<gene>
    <name evidence="1" type="ORF">BLNAU_15182</name>
</gene>
<accession>A0ABQ9XDV5</accession>
<name>A0ABQ9XDV5_9EUKA</name>
<organism evidence="1 2">
    <name type="scientific">Blattamonas nauphoetae</name>
    <dbReference type="NCBI Taxonomy" id="2049346"/>
    <lineage>
        <taxon>Eukaryota</taxon>
        <taxon>Metamonada</taxon>
        <taxon>Preaxostyla</taxon>
        <taxon>Oxymonadida</taxon>
        <taxon>Blattamonas</taxon>
    </lineage>
</organism>
<protein>
    <submittedName>
        <fullName evidence="1">Uncharacterized protein</fullName>
    </submittedName>
</protein>
<reference evidence="1 2" key="1">
    <citation type="journal article" date="2022" name="bioRxiv">
        <title>Genomics of Preaxostyla Flagellates Illuminates Evolutionary Transitions and the Path Towards Mitochondrial Loss.</title>
        <authorList>
            <person name="Novak L.V.F."/>
            <person name="Treitli S.C."/>
            <person name="Pyrih J."/>
            <person name="Halakuc P."/>
            <person name="Pipaliya S.V."/>
            <person name="Vacek V."/>
            <person name="Brzon O."/>
            <person name="Soukal P."/>
            <person name="Eme L."/>
            <person name="Dacks J.B."/>
            <person name="Karnkowska A."/>
            <person name="Elias M."/>
            <person name="Hampl V."/>
        </authorList>
    </citation>
    <scope>NUCLEOTIDE SEQUENCE [LARGE SCALE GENOMIC DNA]</scope>
    <source>
        <strain evidence="1">NAU3</strain>
        <tissue evidence="1">Gut</tissue>
    </source>
</reference>
<comment type="caution">
    <text evidence="1">The sequence shown here is derived from an EMBL/GenBank/DDBJ whole genome shotgun (WGS) entry which is preliminary data.</text>
</comment>
<proteinExistence type="predicted"/>
<evidence type="ECO:0000313" key="2">
    <source>
        <dbReference type="Proteomes" id="UP001281761"/>
    </source>
</evidence>